<organism evidence="2 3">
    <name type="scientific">Sulfitobacter faviae</name>
    <dbReference type="NCBI Taxonomy" id="1775881"/>
    <lineage>
        <taxon>Bacteria</taxon>
        <taxon>Pseudomonadati</taxon>
        <taxon>Pseudomonadota</taxon>
        <taxon>Alphaproteobacteria</taxon>
        <taxon>Rhodobacterales</taxon>
        <taxon>Roseobacteraceae</taxon>
        <taxon>Sulfitobacter</taxon>
    </lineage>
</organism>
<protein>
    <submittedName>
        <fullName evidence="2">GPW/gp25 family protein</fullName>
    </submittedName>
</protein>
<feature type="domain" description="IraD/Gp25-like" evidence="1">
    <location>
        <begin position="15"/>
        <end position="89"/>
    </location>
</feature>
<name>A0ABZ0V2H8_9RHOB</name>
<evidence type="ECO:0000313" key="3">
    <source>
        <dbReference type="Proteomes" id="UP001326567"/>
    </source>
</evidence>
<evidence type="ECO:0000259" key="1">
    <source>
        <dbReference type="Pfam" id="PF04965"/>
    </source>
</evidence>
<proteinExistence type="predicted"/>
<dbReference type="Pfam" id="PF04965">
    <property type="entry name" value="GPW_gp25"/>
    <property type="match status" value="1"/>
</dbReference>
<dbReference type="SUPFAM" id="SSF160719">
    <property type="entry name" value="gpW/gp25-like"/>
    <property type="match status" value="1"/>
</dbReference>
<reference evidence="2 3" key="1">
    <citation type="submission" date="2023-11" db="EMBL/GenBank/DDBJ databases">
        <title>From the Deep-Sea to the Surface: Bacterial Genomes Isolated from the Moytirra Hydrothermal Vent Plume.</title>
        <authorList>
            <person name="Major S.R."/>
        </authorList>
    </citation>
    <scope>NUCLEOTIDE SEQUENCE [LARGE SCALE GENOMIC DNA]</scope>
    <source>
        <strain evidence="2 3">OXR-9</strain>
    </source>
</reference>
<dbReference type="EMBL" id="CP139725">
    <property type="protein sequence ID" value="WPZ23107.1"/>
    <property type="molecule type" value="Genomic_DNA"/>
</dbReference>
<gene>
    <name evidence="2" type="ORF">T7987_07720</name>
</gene>
<accession>A0ABZ0V2H8</accession>
<dbReference type="InterPro" id="IPR007048">
    <property type="entry name" value="IraD/Gp25-like"/>
</dbReference>
<keyword evidence="3" id="KW-1185">Reference proteome</keyword>
<dbReference type="RefSeq" id="WP_322329583.1">
    <property type="nucleotide sequence ID" value="NZ_CP139725.1"/>
</dbReference>
<evidence type="ECO:0000313" key="2">
    <source>
        <dbReference type="EMBL" id="WPZ23107.1"/>
    </source>
</evidence>
<sequence length="129" mass="14302">MDLNHETGAAVEGWDHVVQSIQTILTTRLNSRVFRREFGSEVPALVDAPMNDANVLALYVAVADALERWEPRFELTDVAVEAAESGVMTMTLVGSYRPNAHIGDLAAVVDDIQTVRVVRDRVENWRLVA</sequence>
<dbReference type="Proteomes" id="UP001326567">
    <property type="component" value="Chromosome"/>
</dbReference>
<dbReference type="Gene3D" id="3.10.450.40">
    <property type="match status" value="1"/>
</dbReference>